<gene>
    <name evidence="1" type="ORF">FHS82_004034</name>
</gene>
<proteinExistence type="predicted"/>
<protein>
    <submittedName>
        <fullName evidence="1">Uncharacterized protein</fullName>
    </submittedName>
</protein>
<name>A0ABX0V4M3_9HYPH</name>
<comment type="caution">
    <text evidence="1">The sequence shown here is derived from an EMBL/GenBank/DDBJ whole genome shotgun (WGS) entry which is preliminary data.</text>
</comment>
<organism evidence="1 2">
    <name type="scientific">Pseudochelatococcus lubricantis</name>
    <dbReference type="NCBI Taxonomy" id="1538102"/>
    <lineage>
        <taxon>Bacteria</taxon>
        <taxon>Pseudomonadati</taxon>
        <taxon>Pseudomonadota</taxon>
        <taxon>Alphaproteobacteria</taxon>
        <taxon>Hyphomicrobiales</taxon>
        <taxon>Chelatococcaceae</taxon>
        <taxon>Pseudochelatococcus</taxon>
    </lineage>
</organism>
<dbReference type="Proteomes" id="UP001429580">
    <property type="component" value="Unassembled WGS sequence"/>
</dbReference>
<keyword evidence="2" id="KW-1185">Reference proteome</keyword>
<evidence type="ECO:0000313" key="2">
    <source>
        <dbReference type="Proteomes" id="UP001429580"/>
    </source>
</evidence>
<accession>A0ABX0V4M3</accession>
<dbReference type="EMBL" id="JAASQI010000014">
    <property type="protein sequence ID" value="NIJ60167.1"/>
    <property type="molecule type" value="Genomic_DNA"/>
</dbReference>
<reference evidence="1 2" key="1">
    <citation type="submission" date="2020-03" db="EMBL/GenBank/DDBJ databases">
        <title>Genomic Encyclopedia of Type Strains, Phase IV (KMG-IV): sequencing the most valuable type-strain genomes for metagenomic binning, comparative biology and taxonomic classification.</title>
        <authorList>
            <person name="Goeker M."/>
        </authorList>
    </citation>
    <scope>NUCLEOTIDE SEQUENCE [LARGE SCALE GENOMIC DNA]</scope>
    <source>
        <strain evidence="1 2">DSM 103870</strain>
    </source>
</reference>
<dbReference type="RefSeq" id="WP_166956278.1">
    <property type="nucleotide sequence ID" value="NZ_JAASQI010000014.1"/>
</dbReference>
<evidence type="ECO:0000313" key="1">
    <source>
        <dbReference type="EMBL" id="NIJ60167.1"/>
    </source>
</evidence>
<sequence>MTQVALRATARALASRRLEIGVRQLEANRERVAGAIMPIIPAALGFRPLTGGLVVNMPLPLRR</sequence>